<dbReference type="HOGENOM" id="CLU_2512580_0_0_1"/>
<name>W2SBR9_CYPE1</name>
<dbReference type="OrthoDB" id="6433872at2759"/>
<evidence type="ECO:0000313" key="1">
    <source>
        <dbReference type="EMBL" id="ETN46181.1"/>
    </source>
</evidence>
<dbReference type="STRING" id="1220924.W2SBR9"/>
<organism evidence="1 2">
    <name type="scientific">Cyphellophora europaea (strain CBS 101466)</name>
    <name type="common">Phialophora europaea</name>
    <dbReference type="NCBI Taxonomy" id="1220924"/>
    <lineage>
        <taxon>Eukaryota</taxon>
        <taxon>Fungi</taxon>
        <taxon>Dikarya</taxon>
        <taxon>Ascomycota</taxon>
        <taxon>Pezizomycotina</taxon>
        <taxon>Eurotiomycetes</taxon>
        <taxon>Chaetothyriomycetidae</taxon>
        <taxon>Chaetothyriales</taxon>
        <taxon>Cyphellophoraceae</taxon>
        <taxon>Cyphellophora</taxon>
    </lineage>
</organism>
<dbReference type="EMBL" id="KB822711">
    <property type="protein sequence ID" value="ETN46181.1"/>
    <property type="molecule type" value="Genomic_DNA"/>
</dbReference>
<proteinExistence type="predicted"/>
<dbReference type="GO" id="GO:0030729">
    <property type="term" value="F:acetoacetate-CoA ligase activity"/>
    <property type="evidence" value="ECO:0007669"/>
    <property type="project" value="TreeGrafter"/>
</dbReference>
<dbReference type="PANTHER" id="PTHR42921">
    <property type="entry name" value="ACETOACETYL-COA SYNTHETASE"/>
    <property type="match status" value="1"/>
</dbReference>
<reference evidence="1 2" key="1">
    <citation type="submission" date="2013-03" db="EMBL/GenBank/DDBJ databases">
        <title>The Genome Sequence of Phialophora europaea CBS 101466.</title>
        <authorList>
            <consortium name="The Broad Institute Genomics Platform"/>
            <person name="Cuomo C."/>
            <person name="de Hoog S."/>
            <person name="Gorbushina A."/>
            <person name="Walker B."/>
            <person name="Young S.K."/>
            <person name="Zeng Q."/>
            <person name="Gargeya S."/>
            <person name="Fitzgerald M."/>
            <person name="Haas B."/>
            <person name="Abouelleil A."/>
            <person name="Allen A.W."/>
            <person name="Alvarado L."/>
            <person name="Arachchi H.M."/>
            <person name="Berlin A.M."/>
            <person name="Chapman S.B."/>
            <person name="Gainer-Dewar J."/>
            <person name="Goldberg J."/>
            <person name="Griggs A."/>
            <person name="Gujja S."/>
            <person name="Hansen M."/>
            <person name="Howarth C."/>
            <person name="Imamovic A."/>
            <person name="Ireland A."/>
            <person name="Larimer J."/>
            <person name="McCowan C."/>
            <person name="Murphy C."/>
            <person name="Pearson M."/>
            <person name="Poon T.W."/>
            <person name="Priest M."/>
            <person name="Roberts A."/>
            <person name="Saif S."/>
            <person name="Shea T."/>
            <person name="Sisk P."/>
            <person name="Sykes S."/>
            <person name="Wortman J."/>
            <person name="Nusbaum C."/>
            <person name="Birren B."/>
        </authorList>
    </citation>
    <scope>NUCLEOTIDE SEQUENCE [LARGE SCALE GENOMIC DNA]</scope>
    <source>
        <strain evidence="1 2">CBS 101466</strain>
    </source>
</reference>
<dbReference type="InterPro" id="IPR042099">
    <property type="entry name" value="ANL_N_sf"/>
</dbReference>
<dbReference type="PANTHER" id="PTHR42921:SF1">
    <property type="entry name" value="ACETOACETYL-COA SYNTHETASE"/>
    <property type="match status" value="1"/>
</dbReference>
<dbReference type="Proteomes" id="UP000030752">
    <property type="component" value="Unassembled WGS sequence"/>
</dbReference>
<dbReference type="VEuPathDB" id="FungiDB:HMPREF1541_00365"/>
<evidence type="ECO:0008006" key="3">
    <source>
        <dbReference type="Google" id="ProtNLM"/>
    </source>
</evidence>
<accession>W2SBR9</accession>
<dbReference type="InParanoid" id="W2SBR9"/>
<dbReference type="AlphaFoldDB" id="W2SBR9"/>
<dbReference type="GeneID" id="19967704"/>
<dbReference type="SUPFAM" id="SSF56801">
    <property type="entry name" value="Acetyl-CoA synthetase-like"/>
    <property type="match status" value="1"/>
</dbReference>
<keyword evidence="2" id="KW-1185">Reference proteome</keyword>
<evidence type="ECO:0000313" key="2">
    <source>
        <dbReference type="Proteomes" id="UP000030752"/>
    </source>
</evidence>
<protein>
    <recommendedName>
        <fullName evidence="3">AMP-dependent synthetase/ligase domain-containing protein</fullName>
    </recommendedName>
</protein>
<dbReference type="eggNOG" id="KOG1175">
    <property type="taxonomic scope" value="Eukaryota"/>
</dbReference>
<dbReference type="Gene3D" id="3.40.50.12780">
    <property type="entry name" value="N-terminal domain of ligase-like"/>
    <property type="match status" value="1"/>
</dbReference>
<gene>
    <name evidence="1" type="ORF">HMPREF1541_00365</name>
</gene>
<sequence length="85" mass="9288">MFSSGTTGTPKGTVHLQGRLILNGAKEHIFHNNFGSQDIHFHYSGTGWTLWNISLGAMFAQTAMLPYDGSPFYPSPSELLQGVFA</sequence>
<dbReference type="RefSeq" id="XP_008710893.1">
    <property type="nucleotide sequence ID" value="XM_008712671.1"/>
</dbReference>